<dbReference type="EMBL" id="BKZW01000004">
    <property type="protein sequence ID" value="GER91542.1"/>
    <property type="molecule type" value="Genomic_DNA"/>
</dbReference>
<accession>A0A5J4KWL3</accession>
<protein>
    <recommendedName>
        <fullName evidence="3">Nitroreductase</fullName>
    </recommendedName>
</protein>
<gene>
    <name evidence="1" type="ORF">KDW_57040</name>
</gene>
<dbReference type="RefSeq" id="WP_151759187.1">
    <property type="nucleotide sequence ID" value="NZ_BKZW01000004.1"/>
</dbReference>
<organism evidence="1 2">
    <name type="scientific">Dictyobacter vulcani</name>
    <dbReference type="NCBI Taxonomy" id="2607529"/>
    <lineage>
        <taxon>Bacteria</taxon>
        <taxon>Bacillati</taxon>
        <taxon>Chloroflexota</taxon>
        <taxon>Ktedonobacteria</taxon>
        <taxon>Ktedonobacterales</taxon>
        <taxon>Dictyobacteraceae</taxon>
        <taxon>Dictyobacter</taxon>
    </lineage>
</organism>
<dbReference type="Pfam" id="PF04075">
    <property type="entry name" value="F420H2_quin_red"/>
    <property type="match status" value="1"/>
</dbReference>
<evidence type="ECO:0008006" key="3">
    <source>
        <dbReference type="Google" id="ProtNLM"/>
    </source>
</evidence>
<evidence type="ECO:0000313" key="1">
    <source>
        <dbReference type="EMBL" id="GER91542.1"/>
    </source>
</evidence>
<comment type="caution">
    <text evidence="1">The sequence shown here is derived from an EMBL/GenBank/DDBJ whole genome shotgun (WGS) entry which is preliminary data.</text>
</comment>
<dbReference type="Proteomes" id="UP000326912">
    <property type="component" value="Unassembled WGS sequence"/>
</dbReference>
<evidence type="ECO:0000313" key="2">
    <source>
        <dbReference type="Proteomes" id="UP000326912"/>
    </source>
</evidence>
<name>A0A5J4KWL3_9CHLR</name>
<dbReference type="Gene3D" id="2.30.110.10">
    <property type="entry name" value="Electron Transport, Fmn-binding Protein, Chain A"/>
    <property type="match status" value="1"/>
</dbReference>
<dbReference type="GO" id="GO:0016491">
    <property type="term" value="F:oxidoreductase activity"/>
    <property type="evidence" value="ECO:0007669"/>
    <property type="project" value="InterPro"/>
</dbReference>
<dbReference type="InterPro" id="IPR012349">
    <property type="entry name" value="Split_barrel_FMN-bd"/>
</dbReference>
<reference evidence="1 2" key="1">
    <citation type="submission" date="2019-10" db="EMBL/GenBank/DDBJ databases">
        <title>Dictyobacter vulcani sp. nov., within the class Ktedonobacteria, isolated from soil of volcanic Mt. Zao.</title>
        <authorList>
            <person name="Zheng Y."/>
            <person name="Wang C.M."/>
            <person name="Sakai Y."/>
            <person name="Abe K."/>
            <person name="Yokota A."/>
            <person name="Yabe S."/>
        </authorList>
    </citation>
    <scope>NUCLEOTIDE SEQUENCE [LARGE SCALE GENOMIC DNA]</scope>
    <source>
        <strain evidence="1 2">W12</strain>
    </source>
</reference>
<proteinExistence type="predicted"/>
<dbReference type="AlphaFoldDB" id="A0A5J4KWL3"/>
<dbReference type="InterPro" id="IPR004378">
    <property type="entry name" value="F420H2_quin_Rdtase"/>
</dbReference>
<keyword evidence="2" id="KW-1185">Reference proteome</keyword>
<sequence length="121" mass="14001">MNIIQYVEDDFCYLSTTGRRSGNMHTIEIWFALQDTTLYLLAGGREKADWVRNIMQQPEIQVKLGEQLYRGEAHVVEAASEEDALARRLVETKYTPRSSDDLTEWARDSLPIAIVIRNRIQ</sequence>
<dbReference type="SUPFAM" id="SSF50475">
    <property type="entry name" value="FMN-binding split barrel"/>
    <property type="match status" value="1"/>
</dbReference>